<evidence type="ECO:0000256" key="7">
    <source>
        <dbReference type="SAM" id="Phobius"/>
    </source>
</evidence>
<feature type="transmembrane region" description="Helical" evidence="7">
    <location>
        <begin position="148"/>
        <end position="171"/>
    </location>
</feature>
<dbReference type="STRING" id="1330018.A0A167QNZ5"/>
<keyword evidence="2" id="KW-0813">Transport</keyword>
<name>A0A167QNZ5_CALVF</name>
<comment type="subcellular location">
    <subcellularLocation>
        <location evidence="1">Membrane</location>
        <topology evidence="1">Multi-pass membrane protein</topology>
    </subcellularLocation>
</comment>
<reference evidence="9 10" key="1">
    <citation type="journal article" date="2016" name="Mol. Biol. Evol.">
        <title>Comparative Genomics of Early-Diverging Mushroom-Forming Fungi Provides Insights into the Origins of Lignocellulose Decay Capabilities.</title>
        <authorList>
            <person name="Nagy L.G."/>
            <person name="Riley R."/>
            <person name="Tritt A."/>
            <person name="Adam C."/>
            <person name="Daum C."/>
            <person name="Floudas D."/>
            <person name="Sun H."/>
            <person name="Yadav J.S."/>
            <person name="Pangilinan J."/>
            <person name="Larsson K.H."/>
            <person name="Matsuura K."/>
            <person name="Barry K."/>
            <person name="Labutti K."/>
            <person name="Kuo R."/>
            <person name="Ohm R.A."/>
            <person name="Bhattacharya S.S."/>
            <person name="Shirouzu T."/>
            <person name="Yoshinaga Y."/>
            <person name="Martin F.M."/>
            <person name="Grigoriev I.V."/>
            <person name="Hibbett D.S."/>
        </authorList>
    </citation>
    <scope>NUCLEOTIDE SEQUENCE [LARGE SCALE GENOMIC DNA]</scope>
    <source>
        <strain evidence="9 10">TUFC12733</strain>
    </source>
</reference>
<evidence type="ECO:0000256" key="3">
    <source>
        <dbReference type="ARBA" id="ARBA00022692"/>
    </source>
</evidence>
<dbReference type="AlphaFoldDB" id="A0A167QNZ5"/>
<dbReference type="CDD" id="cd17327">
    <property type="entry name" value="MFS_FEN2_like"/>
    <property type="match status" value="1"/>
</dbReference>
<dbReference type="EMBL" id="KV417270">
    <property type="protein sequence ID" value="KZP00109.1"/>
    <property type="molecule type" value="Genomic_DNA"/>
</dbReference>
<feature type="transmembrane region" description="Helical" evidence="7">
    <location>
        <begin position="183"/>
        <end position="204"/>
    </location>
</feature>
<evidence type="ECO:0000313" key="9">
    <source>
        <dbReference type="EMBL" id="KZP00109.1"/>
    </source>
</evidence>
<evidence type="ECO:0000259" key="8">
    <source>
        <dbReference type="PROSITE" id="PS50850"/>
    </source>
</evidence>
<feature type="transmembrane region" description="Helical" evidence="7">
    <location>
        <begin position="352"/>
        <end position="373"/>
    </location>
</feature>
<dbReference type="Gene3D" id="1.20.1250.20">
    <property type="entry name" value="MFS general substrate transporter like domains"/>
    <property type="match status" value="2"/>
</dbReference>
<dbReference type="InterPro" id="IPR036259">
    <property type="entry name" value="MFS_trans_sf"/>
</dbReference>
<dbReference type="PANTHER" id="PTHR43791">
    <property type="entry name" value="PERMEASE-RELATED"/>
    <property type="match status" value="1"/>
</dbReference>
<evidence type="ECO:0000256" key="5">
    <source>
        <dbReference type="ARBA" id="ARBA00023136"/>
    </source>
</evidence>
<accession>A0A167QNZ5</accession>
<dbReference type="PANTHER" id="PTHR43791:SF24">
    <property type="entry name" value="NICOTINIC ACID PLASMA MEMBRANE TRANSPORTER"/>
    <property type="match status" value="1"/>
</dbReference>
<dbReference type="SUPFAM" id="SSF103473">
    <property type="entry name" value="MFS general substrate transporter"/>
    <property type="match status" value="1"/>
</dbReference>
<feature type="transmembrane region" description="Helical" evidence="7">
    <location>
        <begin position="445"/>
        <end position="465"/>
    </location>
</feature>
<dbReference type="InterPro" id="IPR011701">
    <property type="entry name" value="MFS"/>
</dbReference>
<evidence type="ECO:0000313" key="10">
    <source>
        <dbReference type="Proteomes" id="UP000076738"/>
    </source>
</evidence>
<dbReference type="Pfam" id="PF07690">
    <property type="entry name" value="MFS_1"/>
    <property type="match status" value="1"/>
</dbReference>
<dbReference type="OrthoDB" id="2985014at2759"/>
<dbReference type="GO" id="GO:0016020">
    <property type="term" value="C:membrane"/>
    <property type="evidence" value="ECO:0007669"/>
    <property type="project" value="UniProtKB-SubCell"/>
</dbReference>
<feature type="transmembrane region" description="Helical" evidence="7">
    <location>
        <begin position="285"/>
        <end position="310"/>
    </location>
</feature>
<evidence type="ECO:0000256" key="4">
    <source>
        <dbReference type="ARBA" id="ARBA00022989"/>
    </source>
</evidence>
<keyword evidence="5 7" id="KW-0472">Membrane</keyword>
<feature type="transmembrane region" description="Helical" evidence="7">
    <location>
        <begin position="123"/>
        <end position="142"/>
    </location>
</feature>
<proteinExistence type="inferred from homology"/>
<dbReference type="FunFam" id="1.20.1250.20:FF:000018">
    <property type="entry name" value="MFS transporter permease"/>
    <property type="match status" value="1"/>
</dbReference>
<evidence type="ECO:0000256" key="1">
    <source>
        <dbReference type="ARBA" id="ARBA00004141"/>
    </source>
</evidence>
<feature type="domain" description="Major facilitator superfamily (MFS) profile" evidence="8">
    <location>
        <begin position="56"/>
        <end position="472"/>
    </location>
</feature>
<dbReference type="PROSITE" id="PS50850">
    <property type="entry name" value="MFS"/>
    <property type="match status" value="1"/>
</dbReference>
<keyword evidence="3 7" id="KW-0812">Transmembrane</keyword>
<dbReference type="FunFam" id="1.20.1250.20:FF:000068">
    <property type="entry name" value="MFS general substrate transporter"/>
    <property type="match status" value="1"/>
</dbReference>
<feature type="transmembrane region" description="Helical" evidence="7">
    <location>
        <begin position="322"/>
        <end position="340"/>
    </location>
</feature>
<feature type="transmembrane region" description="Helical" evidence="7">
    <location>
        <begin position="216"/>
        <end position="237"/>
    </location>
</feature>
<protein>
    <submittedName>
        <fullName evidence="9">High-affinity nicotinic acid transporter</fullName>
    </submittedName>
</protein>
<keyword evidence="10" id="KW-1185">Reference proteome</keyword>
<comment type="similarity">
    <text evidence="6">Belongs to the major facilitator superfamily. Allantoate permease family.</text>
</comment>
<dbReference type="InterPro" id="IPR020846">
    <property type="entry name" value="MFS_dom"/>
</dbReference>
<evidence type="ECO:0000256" key="2">
    <source>
        <dbReference type="ARBA" id="ARBA00022448"/>
    </source>
</evidence>
<feature type="transmembrane region" description="Helical" evidence="7">
    <location>
        <begin position="411"/>
        <end position="433"/>
    </location>
</feature>
<feature type="transmembrane region" description="Helical" evidence="7">
    <location>
        <begin position="379"/>
        <end position="399"/>
    </location>
</feature>
<gene>
    <name evidence="9" type="ORF">CALVIDRAFT_544233</name>
</gene>
<sequence length="500" mass="54874">MNVQKDVVNATIIPSTDAHEGIGDLSTWQVGGRDLTTPGIPEAEEKKLLRKLDWHIAPVLCGLYLLSFLDRSNIGNAAVAGLTTDLHLPTNGLSVATSIFYVTYVTFELPSAAFLKRFGPSRMIPAIIICWGLVILFSGFMSTYGGLIATRLILGCCEAALFPCMSLYLTMFYRRSELARRTAFLFIAAALSGAFGGLLAAAILKMDGIGGRRGWQWLYILEGLVSVLYGISVIWLLSDSPDKAWYLNDRDKEMMKSREAQDAGYVGDSDMSWAESKRAIKDIKVYLSGFCQLGVDTCLFGFSTFLPVIIQAQSSSYTTIHIQLLTVPVYAWAALIYISLAMLSDRIDMRAAIMIPCAGVSIIGYIVLLTVHHNPAVEYFATFLVGTGIYLCVGLNVTWLNQNQAGHHKRATAIGIQQFMGNCGGVIAGQIYVSSGSPYYTVGHAVSLAGMCWATCGFMAMYLILRHLNARKSRLTKEQKDEMDGQAVKGDAHYEFLFCY</sequence>
<dbReference type="Proteomes" id="UP000076738">
    <property type="component" value="Unassembled WGS sequence"/>
</dbReference>
<keyword evidence="4 7" id="KW-1133">Transmembrane helix</keyword>
<dbReference type="GO" id="GO:0022857">
    <property type="term" value="F:transmembrane transporter activity"/>
    <property type="evidence" value="ECO:0007669"/>
    <property type="project" value="InterPro"/>
</dbReference>
<organism evidence="9 10">
    <name type="scientific">Calocera viscosa (strain TUFC12733)</name>
    <dbReference type="NCBI Taxonomy" id="1330018"/>
    <lineage>
        <taxon>Eukaryota</taxon>
        <taxon>Fungi</taxon>
        <taxon>Dikarya</taxon>
        <taxon>Basidiomycota</taxon>
        <taxon>Agaricomycotina</taxon>
        <taxon>Dacrymycetes</taxon>
        <taxon>Dacrymycetales</taxon>
        <taxon>Dacrymycetaceae</taxon>
        <taxon>Calocera</taxon>
    </lineage>
</organism>
<evidence type="ECO:0000256" key="6">
    <source>
        <dbReference type="ARBA" id="ARBA00037968"/>
    </source>
</evidence>